<dbReference type="NCBIfam" id="NF003198">
    <property type="entry name" value="PRK04169.1-2"/>
    <property type="match status" value="1"/>
</dbReference>
<comment type="caution">
    <text evidence="10">The sequence shown here is derived from an EMBL/GenBank/DDBJ whole genome shotgun (WGS) entry which is preliminary data.</text>
</comment>
<accession>A0ABT6YA66</accession>
<keyword evidence="4 9" id="KW-0460">Magnesium</keyword>
<name>A0ABT6YA66_9BACT</name>
<dbReference type="Proteomes" id="UP001236507">
    <property type="component" value="Unassembled WGS sequence"/>
</dbReference>
<evidence type="ECO:0000313" key="10">
    <source>
        <dbReference type="EMBL" id="MDI9860482.1"/>
    </source>
</evidence>
<comment type="function">
    <text evidence="9">Prenyltransferase that catalyzes the transfer of the geranylgeranyl moiety of geranylgeranyl diphosphate (GGPP) to the C3 hydroxyl of sn-glycerol-1-phosphate (G1P).</text>
</comment>
<feature type="binding site" evidence="9">
    <location>
        <begin position="230"/>
        <end position="231"/>
    </location>
    <ligand>
        <name>sn-glycerol 1-phosphate</name>
        <dbReference type="ChEBI" id="CHEBI:57685"/>
    </ligand>
</feature>
<keyword evidence="11" id="KW-1185">Reference proteome</keyword>
<dbReference type="RefSeq" id="WP_283345178.1">
    <property type="nucleotide sequence ID" value="NZ_JASHIF010000011.1"/>
</dbReference>
<evidence type="ECO:0000256" key="9">
    <source>
        <dbReference type="HAMAP-Rule" id="MF_00112"/>
    </source>
</evidence>
<comment type="caution">
    <text evidence="9">Lacks conserved residue(s) required for the propagation of feature annotation.</text>
</comment>
<comment type="catalytic activity">
    <reaction evidence="8 9">
        <text>sn-glycerol 1-phosphate + (2E,6E,10E)-geranylgeranyl diphosphate = sn-3-O-(geranylgeranyl)glycerol 1-phosphate + diphosphate</text>
        <dbReference type="Rhea" id="RHEA:23404"/>
        <dbReference type="ChEBI" id="CHEBI:33019"/>
        <dbReference type="ChEBI" id="CHEBI:57677"/>
        <dbReference type="ChEBI" id="CHEBI:57685"/>
        <dbReference type="ChEBI" id="CHEBI:58756"/>
        <dbReference type="EC" id="2.5.1.41"/>
    </reaction>
</comment>
<evidence type="ECO:0000256" key="1">
    <source>
        <dbReference type="ARBA" id="ARBA00022516"/>
    </source>
</evidence>
<dbReference type="EC" id="2.5.1.41" evidence="9"/>
<reference evidence="10 11" key="1">
    <citation type="submission" date="2023-05" db="EMBL/GenBank/DDBJ databases">
        <title>Novel species of genus Flectobacillus isolated from stream in China.</title>
        <authorList>
            <person name="Lu H."/>
        </authorList>
    </citation>
    <scope>NUCLEOTIDE SEQUENCE [LARGE SCALE GENOMIC DNA]</scope>
    <source>
        <strain evidence="10 11">KCTC 42575</strain>
    </source>
</reference>
<keyword evidence="1 9" id="KW-0444">Lipid biosynthesis</keyword>
<gene>
    <name evidence="10" type="ORF">QM524_14810</name>
</gene>
<evidence type="ECO:0000256" key="5">
    <source>
        <dbReference type="ARBA" id="ARBA00023098"/>
    </source>
</evidence>
<evidence type="ECO:0000256" key="6">
    <source>
        <dbReference type="ARBA" id="ARBA00023209"/>
    </source>
</evidence>
<feature type="binding site" evidence="9">
    <location>
        <begin position="177"/>
        <end position="183"/>
    </location>
    <ligand>
        <name>sn-glycerol 1-phosphate</name>
        <dbReference type="ChEBI" id="CHEBI:57685"/>
    </ligand>
</feature>
<evidence type="ECO:0000313" key="11">
    <source>
        <dbReference type="Proteomes" id="UP001236507"/>
    </source>
</evidence>
<dbReference type="InterPro" id="IPR038597">
    <property type="entry name" value="GGGP/HepGP_synthase_sf"/>
</dbReference>
<organism evidence="10 11">
    <name type="scientific">Flectobacillus roseus</name>
    <dbReference type="NCBI Taxonomy" id="502259"/>
    <lineage>
        <taxon>Bacteria</taxon>
        <taxon>Pseudomonadati</taxon>
        <taxon>Bacteroidota</taxon>
        <taxon>Cytophagia</taxon>
        <taxon>Cytophagales</taxon>
        <taxon>Flectobacillaceae</taxon>
        <taxon>Flectobacillus</taxon>
    </lineage>
</organism>
<comment type="cofactor">
    <cofactor evidence="9">
        <name>Mg(2+)</name>
        <dbReference type="ChEBI" id="CHEBI:18420"/>
    </cofactor>
</comment>
<dbReference type="Gene3D" id="3.20.20.390">
    <property type="entry name" value="FMN-linked oxidoreductases"/>
    <property type="match status" value="1"/>
</dbReference>
<evidence type="ECO:0000256" key="3">
    <source>
        <dbReference type="ARBA" id="ARBA00022723"/>
    </source>
</evidence>
<dbReference type="PANTHER" id="PTHR21235">
    <property type="entry name" value="IMIDAZOLE GLYCEROL PHOSPHATE SYNTHASE SUBUNIT HISF/H IGP SYNTHASE SUBUNIT HISF/H"/>
    <property type="match status" value="1"/>
</dbReference>
<keyword evidence="5 9" id="KW-0443">Lipid metabolism</keyword>
<keyword evidence="2 9" id="KW-0808">Transferase</keyword>
<dbReference type="InterPro" id="IPR050064">
    <property type="entry name" value="IGPS_HisA/HisF"/>
</dbReference>
<dbReference type="InterPro" id="IPR010946">
    <property type="entry name" value="GGGP_synth"/>
</dbReference>
<evidence type="ECO:0000256" key="8">
    <source>
        <dbReference type="ARBA" id="ARBA00047288"/>
    </source>
</evidence>
<feature type="binding site" evidence="9">
    <location>
        <position position="57"/>
    </location>
    <ligand>
        <name>Mg(2+)</name>
        <dbReference type="ChEBI" id="CHEBI:18420"/>
    </ligand>
</feature>
<dbReference type="NCBIfam" id="TIGR01768">
    <property type="entry name" value="GGGP-family"/>
    <property type="match status" value="1"/>
</dbReference>
<evidence type="ECO:0000256" key="2">
    <source>
        <dbReference type="ARBA" id="ARBA00022679"/>
    </source>
</evidence>
<keyword evidence="6 9" id="KW-0594">Phospholipid biosynthesis</keyword>
<dbReference type="EMBL" id="JASHIF010000011">
    <property type="protein sequence ID" value="MDI9860482.1"/>
    <property type="molecule type" value="Genomic_DNA"/>
</dbReference>
<dbReference type="CDD" id="cd02812">
    <property type="entry name" value="PcrB_like"/>
    <property type="match status" value="1"/>
</dbReference>
<proteinExistence type="inferred from homology"/>
<dbReference type="Pfam" id="PF01884">
    <property type="entry name" value="PcrB"/>
    <property type="match status" value="1"/>
</dbReference>
<dbReference type="PANTHER" id="PTHR21235:SF22">
    <property type="entry name" value="GERANYLGERANYLGLYCERYL PHOSPHATE SYNTHASE"/>
    <property type="match status" value="1"/>
</dbReference>
<feature type="binding site" evidence="9">
    <location>
        <begin position="208"/>
        <end position="209"/>
    </location>
    <ligand>
        <name>sn-glycerol 1-phosphate</name>
        <dbReference type="ChEBI" id="CHEBI:57685"/>
    </ligand>
</feature>
<dbReference type="HAMAP" id="MF_00112">
    <property type="entry name" value="GGGP_HepGP_synthase"/>
    <property type="match status" value="1"/>
</dbReference>
<keyword evidence="7 9" id="KW-1208">Phospholipid metabolism</keyword>
<keyword evidence="3 9" id="KW-0479">Metal-binding</keyword>
<comment type="similarity">
    <text evidence="9">Belongs to the GGGP/HepGP synthase family. Group II subfamily.</text>
</comment>
<protein>
    <recommendedName>
        <fullName evidence="9">Geranylgeranylglyceryl phosphate synthase</fullName>
        <shortName evidence="9">GGGP synthase</shortName>
        <shortName evidence="9">GGGPS</shortName>
        <ecNumber evidence="9">2.5.1.41</ecNumber>
    </recommendedName>
    <alternativeName>
        <fullName evidence="9">(S)-3-O-geranylgeranylglyceryl phosphate synthase</fullName>
    </alternativeName>
    <alternativeName>
        <fullName evidence="9">Phosphoglycerol geranylgeranyltransferase</fullName>
    </alternativeName>
</protein>
<evidence type="ECO:0000256" key="4">
    <source>
        <dbReference type="ARBA" id="ARBA00022842"/>
    </source>
</evidence>
<dbReference type="InterPro" id="IPR008205">
    <property type="entry name" value="GGGP_HepGP_synthase"/>
</dbReference>
<evidence type="ECO:0000256" key="7">
    <source>
        <dbReference type="ARBA" id="ARBA00023264"/>
    </source>
</evidence>
<sequence length="255" mass="27161">MQTTTTTLLQQLNSFRQQGKKSLAVLIDPDKVDESSLSKLLGLCNISPIDFFLVGGSLITTPSVQSVISQIKSQTSKPVILFPGNSLHIEPSADAILFLSLLSGRNPEFLIGQHVVAAPLLKQSQLEVLSTGYLLIESGRPTTVSYMSNTTPIPNNKPEIAACTALAGQYLGMKLIYLDAGSGAEIPVPAKVIQAVRGMIDIPLIVGGGLNTPEKVAQALEAGADIITIGNAFEDKPEFLEEVAKVFEKYNQASV</sequence>
<dbReference type="SUPFAM" id="SSF51395">
    <property type="entry name" value="FMN-linked oxidoreductases"/>
    <property type="match status" value="1"/>
</dbReference>
<feature type="binding site" evidence="9">
    <location>
        <position position="28"/>
    </location>
    <ligand>
        <name>Mg(2+)</name>
        <dbReference type="ChEBI" id="CHEBI:18420"/>
    </ligand>
</feature>
<dbReference type="NCBIfam" id="TIGR01769">
    <property type="entry name" value="GGGP"/>
    <property type="match status" value="1"/>
</dbReference>